<protein>
    <submittedName>
        <fullName evidence="2">Uncharacterized protein</fullName>
    </submittedName>
</protein>
<proteinExistence type="predicted"/>
<dbReference type="Proteomes" id="UP001157418">
    <property type="component" value="Unassembled WGS sequence"/>
</dbReference>
<feature type="compositionally biased region" description="Basic and acidic residues" evidence="1">
    <location>
        <begin position="92"/>
        <end position="101"/>
    </location>
</feature>
<dbReference type="EMBL" id="CAKMRJ010003334">
    <property type="protein sequence ID" value="CAH1432004.1"/>
    <property type="molecule type" value="Genomic_DNA"/>
</dbReference>
<sequence length="101" mass="11191">MQTEAHESVANVNPMDEEEPVASPPPLSYRLVSGIPHARKTANESIPVCGGVKKKPHTQLPRLHRIARNLGQYDPFPNELVQNNPPGVSHDVLQRRTDDPT</sequence>
<feature type="region of interest" description="Disordered" evidence="1">
    <location>
        <begin position="74"/>
        <end position="101"/>
    </location>
</feature>
<keyword evidence="3" id="KW-1185">Reference proteome</keyword>
<evidence type="ECO:0000256" key="1">
    <source>
        <dbReference type="SAM" id="MobiDB-lite"/>
    </source>
</evidence>
<reference evidence="2 3" key="1">
    <citation type="submission" date="2022-01" db="EMBL/GenBank/DDBJ databases">
        <authorList>
            <person name="Xiong W."/>
            <person name="Schranz E."/>
        </authorList>
    </citation>
    <scope>NUCLEOTIDE SEQUENCE [LARGE SCALE GENOMIC DNA]</scope>
</reference>
<dbReference type="AlphaFoldDB" id="A0AAU9N6U1"/>
<gene>
    <name evidence="2" type="ORF">LVIROSA_LOCUS18692</name>
</gene>
<evidence type="ECO:0000313" key="2">
    <source>
        <dbReference type="EMBL" id="CAH1432004.1"/>
    </source>
</evidence>
<evidence type="ECO:0000313" key="3">
    <source>
        <dbReference type="Proteomes" id="UP001157418"/>
    </source>
</evidence>
<feature type="region of interest" description="Disordered" evidence="1">
    <location>
        <begin position="1"/>
        <end position="28"/>
    </location>
</feature>
<comment type="caution">
    <text evidence="2">The sequence shown here is derived from an EMBL/GenBank/DDBJ whole genome shotgun (WGS) entry which is preliminary data.</text>
</comment>
<name>A0AAU9N6U1_9ASTR</name>
<accession>A0AAU9N6U1</accession>
<organism evidence="2 3">
    <name type="scientific">Lactuca virosa</name>
    <dbReference type="NCBI Taxonomy" id="75947"/>
    <lineage>
        <taxon>Eukaryota</taxon>
        <taxon>Viridiplantae</taxon>
        <taxon>Streptophyta</taxon>
        <taxon>Embryophyta</taxon>
        <taxon>Tracheophyta</taxon>
        <taxon>Spermatophyta</taxon>
        <taxon>Magnoliopsida</taxon>
        <taxon>eudicotyledons</taxon>
        <taxon>Gunneridae</taxon>
        <taxon>Pentapetalae</taxon>
        <taxon>asterids</taxon>
        <taxon>campanulids</taxon>
        <taxon>Asterales</taxon>
        <taxon>Asteraceae</taxon>
        <taxon>Cichorioideae</taxon>
        <taxon>Cichorieae</taxon>
        <taxon>Lactucinae</taxon>
        <taxon>Lactuca</taxon>
    </lineage>
</organism>